<dbReference type="EC" id="3.1.1.-" evidence="5"/>
<evidence type="ECO:0000313" key="7">
    <source>
        <dbReference type="EMBL" id="KAF8820406.1"/>
    </source>
</evidence>
<keyword evidence="2 5" id="KW-0719">Serine esterase</keyword>
<dbReference type="SUPFAM" id="SSF53474">
    <property type="entry name" value="alpha/beta-Hydrolases"/>
    <property type="match status" value="1"/>
</dbReference>
<dbReference type="Pfam" id="PF12697">
    <property type="entry name" value="Abhydrolase_6"/>
    <property type="match status" value="1"/>
</dbReference>
<dbReference type="PANTHER" id="PTHR14189">
    <property type="entry name" value="PROTEIN PHOSPHATASE METHYLESTERASE-1 RELATED"/>
    <property type="match status" value="1"/>
</dbReference>
<dbReference type="InterPro" id="IPR029058">
    <property type="entry name" value="AB_hydrolase_fold"/>
</dbReference>
<name>A0ABQ7J8T3_9APIC</name>
<protein>
    <recommendedName>
        <fullName evidence="5">Protein phosphatase methylesterase 1</fullName>
        <shortName evidence="5">PME-1</shortName>
        <ecNumber evidence="5">3.1.1.-</ecNumber>
    </recommendedName>
</protein>
<dbReference type="EMBL" id="JADAQX010000393">
    <property type="protein sequence ID" value="KAF8820406.1"/>
    <property type="molecule type" value="Genomic_DNA"/>
</dbReference>
<dbReference type="PIRSF" id="PIRSF022950">
    <property type="entry name" value="PPase_methylesterase_euk"/>
    <property type="match status" value="1"/>
</dbReference>
<dbReference type="Proteomes" id="UP000823046">
    <property type="component" value="Unassembled WGS sequence"/>
</dbReference>
<dbReference type="InterPro" id="IPR000073">
    <property type="entry name" value="AB_hydrolase_1"/>
</dbReference>
<keyword evidence="8" id="KW-1185">Reference proteome</keyword>
<evidence type="ECO:0000256" key="1">
    <source>
        <dbReference type="ARBA" id="ARBA00008645"/>
    </source>
</evidence>
<proteinExistence type="inferred from homology"/>
<dbReference type="Gene3D" id="3.40.50.1820">
    <property type="entry name" value="alpha/beta hydrolase"/>
    <property type="match status" value="1"/>
</dbReference>
<dbReference type="PANTHER" id="PTHR14189:SF0">
    <property type="entry name" value="PROTEIN PHOSPHATASE METHYLESTERASE 1"/>
    <property type="match status" value="1"/>
</dbReference>
<evidence type="ECO:0000256" key="5">
    <source>
        <dbReference type="PIRNR" id="PIRNR022950"/>
    </source>
</evidence>
<accession>A0ABQ7J8T3</accession>
<reference evidence="7 8" key="1">
    <citation type="journal article" date="2020" name="bioRxiv">
        <title>Metabolic contributions of an alphaproteobacterial endosymbiont in the apicomplexan Cardiosporidium cionae.</title>
        <authorList>
            <person name="Hunter E.S."/>
            <person name="Paight C.J."/>
            <person name="Lane C.E."/>
        </authorList>
    </citation>
    <scope>NUCLEOTIDE SEQUENCE [LARGE SCALE GENOMIC DNA]</scope>
    <source>
        <strain evidence="7">ESH_2018</strain>
    </source>
</reference>
<feature type="domain" description="AB hydrolase-1" evidence="6">
    <location>
        <begin position="93"/>
        <end position="336"/>
    </location>
</feature>
<keyword evidence="3 5" id="KW-0378">Hydrolase</keyword>
<comment type="catalytic activity">
    <reaction evidence="4">
        <text>[phosphatase 2A protein]-C-terminal L-leucine methyl ester + H2O = [phosphatase 2A protein]-C-terminal L-leucine + methanol + H(+)</text>
        <dbReference type="Rhea" id="RHEA:48548"/>
        <dbReference type="Rhea" id="RHEA-COMP:12134"/>
        <dbReference type="Rhea" id="RHEA-COMP:12135"/>
        <dbReference type="ChEBI" id="CHEBI:15377"/>
        <dbReference type="ChEBI" id="CHEBI:15378"/>
        <dbReference type="ChEBI" id="CHEBI:17790"/>
        <dbReference type="ChEBI" id="CHEBI:90516"/>
        <dbReference type="ChEBI" id="CHEBI:90517"/>
        <dbReference type="EC" id="3.1.1.89"/>
    </reaction>
</comment>
<comment type="similarity">
    <text evidence="1 5">Belongs to the AB hydrolase superfamily.</text>
</comment>
<dbReference type="PRINTS" id="PR00111">
    <property type="entry name" value="ABHYDROLASE"/>
</dbReference>
<sequence>MDSTPPNFPQFPPPFPLVYQKSTSLSDRKSDALSNVLAKEDASHLSWKDYFDTCQDVEISEGESTNNKPLILSLSVIAQSFRIYQAGSTGPLIVLLHGAGHTSLSWSLCVETLKQTMRILAYDCRGHGETKCEHPTNLSAEQLTEDGLMLLKKMYASYVNSESDSPSVFLVGHSMGGAIAVRMAASSQVAELKGLVVIDAVEGTTLAALPSMYALLSKRPVAFRSIEDAIQWSMESGTLHNRTAARLSIPSQLIQQADKWVWRCDLKNTKAFWTGWFAGLSKLFLASNCGKILICVGHNRLDTELTIAHMQGKYQLKLIGNSGHSIAEDQPDQVAHILKEFSLRYTRQINELFKK</sequence>
<comment type="caution">
    <text evidence="7">The sequence shown here is derived from an EMBL/GenBank/DDBJ whole genome shotgun (WGS) entry which is preliminary data.</text>
</comment>
<evidence type="ECO:0000256" key="2">
    <source>
        <dbReference type="ARBA" id="ARBA00022487"/>
    </source>
</evidence>
<gene>
    <name evidence="7" type="ORF">IE077_003208</name>
</gene>
<evidence type="ECO:0000256" key="3">
    <source>
        <dbReference type="ARBA" id="ARBA00022801"/>
    </source>
</evidence>
<dbReference type="InterPro" id="IPR016812">
    <property type="entry name" value="PPase_methylesterase_euk"/>
</dbReference>
<comment type="function">
    <text evidence="5">Demethylates proteins that have been reversibly carboxymethylated.</text>
</comment>
<organism evidence="7 8">
    <name type="scientific">Cardiosporidium cionae</name>
    <dbReference type="NCBI Taxonomy" id="476202"/>
    <lineage>
        <taxon>Eukaryota</taxon>
        <taxon>Sar</taxon>
        <taxon>Alveolata</taxon>
        <taxon>Apicomplexa</taxon>
        <taxon>Aconoidasida</taxon>
        <taxon>Nephromycida</taxon>
        <taxon>Cardiosporidium</taxon>
    </lineage>
</organism>
<evidence type="ECO:0000313" key="8">
    <source>
        <dbReference type="Proteomes" id="UP000823046"/>
    </source>
</evidence>
<evidence type="ECO:0000256" key="4">
    <source>
        <dbReference type="ARBA" id="ARBA00049203"/>
    </source>
</evidence>
<evidence type="ECO:0000259" key="6">
    <source>
        <dbReference type="Pfam" id="PF12697"/>
    </source>
</evidence>